<evidence type="ECO:0000313" key="10">
    <source>
        <dbReference type="EMBL" id="EXG79157.1"/>
    </source>
</evidence>
<dbReference type="Pfam" id="PF01850">
    <property type="entry name" value="PIN"/>
    <property type="match status" value="1"/>
</dbReference>
<dbReference type="PANTHER" id="PTHR33653:SF1">
    <property type="entry name" value="RIBONUCLEASE VAPC2"/>
    <property type="match status" value="1"/>
</dbReference>
<reference evidence="10 11" key="1">
    <citation type="submission" date="2013-07" db="EMBL/GenBank/DDBJ databases">
        <authorList>
            <consortium name="DOE Joint Genome Institute"/>
            <person name="Eisen J."/>
            <person name="Huntemann M."/>
            <person name="Han J."/>
            <person name="Chen A."/>
            <person name="Kyrpides N."/>
            <person name="Mavromatis K."/>
            <person name="Markowitz V."/>
            <person name="Palaniappan K."/>
            <person name="Ivanova N."/>
            <person name="Schaumberg A."/>
            <person name="Pati A."/>
            <person name="Liolios K."/>
            <person name="Nordberg H.P."/>
            <person name="Cantor M.N."/>
            <person name="Hua S.X."/>
            <person name="Woyke T."/>
        </authorList>
    </citation>
    <scope>NUCLEOTIDE SEQUENCE [LARGE SCALE GENOMIC DNA]</scope>
    <source>
        <strain evidence="10 11">DSM 44712</strain>
    </source>
</reference>
<comment type="caution">
    <text evidence="10">The sequence shown here is derived from an EMBL/GenBank/DDBJ whole genome shotgun (WGS) entry which is preliminary data.</text>
</comment>
<dbReference type="InterPro" id="IPR050556">
    <property type="entry name" value="Type_II_TA_system_RNase"/>
</dbReference>
<name>A0A010ZPK6_9ACTN</name>
<dbReference type="CDD" id="cd18746">
    <property type="entry name" value="PIN_VapC4-5_FitB-like"/>
    <property type="match status" value="1"/>
</dbReference>
<dbReference type="SUPFAM" id="SSF88723">
    <property type="entry name" value="PIN domain-like"/>
    <property type="match status" value="1"/>
</dbReference>
<dbReference type="OrthoDB" id="9815354at2"/>
<keyword evidence="5 8" id="KW-0378">Hydrolase</keyword>
<dbReference type="PATRIC" id="fig|927661.3.peg.174"/>
<dbReference type="Gene3D" id="3.40.50.1010">
    <property type="entry name" value="5'-nuclease"/>
    <property type="match status" value="1"/>
</dbReference>
<evidence type="ECO:0000256" key="8">
    <source>
        <dbReference type="HAMAP-Rule" id="MF_00265"/>
    </source>
</evidence>
<dbReference type="InterPro" id="IPR029060">
    <property type="entry name" value="PIN-like_dom_sf"/>
</dbReference>
<dbReference type="GO" id="GO:0090729">
    <property type="term" value="F:toxin activity"/>
    <property type="evidence" value="ECO:0007669"/>
    <property type="project" value="UniProtKB-KW"/>
</dbReference>
<evidence type="ECO:0000313" key="11">
    <source>
        <dbReference type="Proteomes" id="UP000021053"/>
    </source>
</evidence>
<dbReference type="GO" id="GO:0000287">
    <property type="term" value="F:magnesium ion binding"/>
    <property type="evidence" value="ECO:0007669"/>
    <property type="project" value="UniProtKB-UniRule"/>
</dbReference>
<keyword evidence="2 8" id="KW-1277">Toxin-antitoxin system</keyword>
<dbReference type="GO" id="GO:0016787">
    <property type="term" value="F:hydrolase activity"/>
    <property type="evidence" value="ECO:0007669"/>
    <property type="project" value="UniProtKB-KW"/>
</dbReference>
<feature type="binding site" evidence="8">
    <location>
        <position position="105"/>
    </location>
    <ligand>
        <name>Mg(2+)</name>
        <dbReference type="ChEBI" id="CHEBI:18420"/>
    </ligand>
</feature>
<comment type="similarity">
    <text evidence="7 8">Belongs to the PINc/VapC protein family.</text>
</comment>
<evidence type="ECO:0000256" key="3">
    <source>
        <dbReference type="ARBA" id="ARBA00022722"/>
    </source>
</evidence>
<feature type="domain" description="PIN" evidence="9">
    <location>
        <begin position="3"/>
        <end position="129"/>
    </location>
</feature>
<evidence type="ECO:0000259" key="9">
    <source>
        <dbReference type="Pfam" id="PF01850"/>
    </source>
</evidence>
<feature type="binding site" evidence="8">
    <location>
        <position position="6"/>
    </location>
    <ligand>
        <name>Mg(2+)</name>
        <dbReference type="ChEBI" id="CHEBI:18420"/>
    </ligand>
</feature>
<keyword evidence="8" id="KW-0800">Toxin</keyword>
<proteinExistence type="inferred from homology"/>
<dbReference type="PANTHER" id="PTHR33653">
    <property type="entry name" value="RIBONUCLEASE VAPC2"/>
    <property type="match status" value="1"/>
</dbReference>
<dbReference type="EMBL" id="JFBT01000001">
    <property type="protein sequence ID" value="EXG79157.1"/>
    <property type="molecule type" value="Genomic_DNA"/>
</dbReference>
<evidence type="ECO:0000256" key="7">
    <source>
        <dbReference type="ARBA" id="ARBA00038093"/>
    </source>
</evidence>
<keyword evidence="3 8" id="KW-0540">Nuclease</keyword>
<dbReference type="RefSeq" id="WP_035847633.1">
    <property type="nucleotide sequence ID" value="NZ_KK073874.1"/>
</dbReference>
<comment type="cofactor">
    <cofactor evidence="1 8">
        <name>Mg(2+)</name>
        <dbReference type="ChEBI" id="CHEBI:18420"/>
    </cofactor>
</comment>
<dbReference type="InterPro" id="IPR002716">
    <property type="entry name" value="PIN_dom"/>
</dbReference>
<dbReference type="Proteomes" id="UP000021053">
    <property type="component" value="Unassembled WGS sequence"/>
</dbReference>
<protein>
    <recommendedName>
        <fullName evidence="8">Ribonuclease VapC</fullName>
        <shortName evidence="8">RNase VapC</shortName>
        <ecNumber evidence="8">3.1.-.-</ecNumber>
    </recommendedName>
    <alternativeName>
        <fullName evidence="8">Toxin VapC</fullName>
    </alternativeName>
</protein>
<keyword evidence="4 8" id="KW-0479">Metal-binding</keyword>
<evidence type="ECO:0000256" key="6">
    <source>
        <dbReference type="ARBA" id="ARBA00022842"/>
    </source>
</evidence>
<comment type="function">
    <text evidence="8">Toxic component of a toxin-antitoxin (TA) system. An RNase.</text>
</comment>
<keyword evidence="6 8" id="KW-0460">Magnesium</keyword>
<evidence type="ECO:0000256" key="2">
    <source>
        <dbReference type="ARBA" id="ARBA00022649"/>
    </source>
</evidence>
<dbReference type="HOGENOM" id="CLU_118482_8_0_11"/>
<organism evidence="10 11">
    <name type="scientific">Cryptosporangium arvum DSM 44712</name>
    <dbReference type="NCBI Taxonomy" id="927661"/>
    <lineage>
        <taxon>Bacteria</taxon>
        <taxon>Bacillati</taxon>
        <taxon>Actinomycetota</taxon>
        <taxon>Actinomycetes</taxon>
        <taxon>Cryptosporangiales</taxon>
        <taxon>Cryptosporangiaceae</taxon>
        <taxon>Cryptosporangium</taxon>
    </lineage>
</organism>
<evidence type="ECO:0000256" key="4">
    <source>
        <dbReference type="ARBA" id="ARBA00022723"/>
    </source>
</evidence>
<dbReference type="EC" id="3.1.-.-" evidence="8"/>
<dbReference type="InterPro" id="IPR022907">
    <property type="entry name" value="VapC_family"/>
</dbReference>
<dbReference type="HAMAP" id="MF_00265">
    <property type="entry name" value="VapC_Nob1"/>
    <property type="match status" value="1"/>
</dbReference>
<keyword evidence="11" id="KW-1185">Reference proteome</keyword>
<evidence type="ECO:0000256" key="1">
    <source>
        <dbReference type="ARBA" id="ARBA00001946"/>
    </source>
</evidence>
<dbReference type="AlphaFoldDB" id="A0A010ZPK6"/>
<gene>
    <name evidence="8" type="primary">vapC</name>
    <name evidence="10" type="ORF">CryarDRAFT_0182</name>
</gene>
<accession>A0A010ZPK6</accession>
<sequence>MNYLLDTNVIAELTTRPRPSPAVVAWARSVPAPSLYVSVVTLAEIELGIAAVLDLDRRAIFERALVGIRHEYKDRIAEIGEAEALAYLTIHKRLKSAGTPIDPPDALIAATALARGWTLVSRNVKHLARTGALVMNPWDHDITGRE</sequence>
<evidence type="ECO:0000256" key="5">
    <source>
        <dbReference type="ARBA" id="ARBA00022801"/>
    </source>
</evidence>
<dbReference type="GO" id="GO:0004540">
    <property type="term" value="F:RNA nuclease activity"/>
    <property type="evidence" value="ECO:0007669"/>
    <property type="project" value="InterPro"/>
</dbReference>